<keyword evidence="11" id="KW-0732">Signal</keyword>
<evidence type="ECO:0000256" key="3">
    <source>
        <dbReference type="ARBA" id="ARBA00022737"/>
    </source>
</evidence>
<feature type="domain" description="Cadherin" evidence="12">
    <location>
        <begin position="237"/>
        <end position="346"/>
    </location>
</feature>
<dbReference type="Proteomes" id="UP000265000">
    <property type="component" value="Unplaced"/>
</dbReference>
<evidence type="ECO:0000256" key="2">
    <source>
        <dbReference type="ARBA" id="ARBA00022692"/>
    </source>
</evidence>
<dbReference type="CTD" id="54825"/>
<evidence type="ECO:0000256" key="11">
    <source>
        <dbReference type="SAM" id="SignalP"/>
    </source>
</evidence>
<dbReference type="GO" id="GO:0005886">
    <property type="term" value="C:plasma membrane"/>
    <property type="evidence" value="ECO:0007669"/>
    <property type="project" value="InterPro"/>
</dbReference>
<evidence type="ECO:0000313" key="13">
    <source>
        <dbReference type="Ensembl" id="ENSFHEP00000025465.1"/>
    </source>
</evidence>
<keyword evidence="4 9" id="KW-0106">Calcium</keyword>
<dbReference type="STRING" id="8078.ENSFHEP00000025465"/>
<feature type="domain" description="Cadherin" evidence="12">
    <location>
        <begin position="466"/>
        <end position="570"/>
    </location>
</feature>
<proteinExistence type="predicted"/>
<feature type="domain" description="Cadherin" evidence="12">
    <location>
        <begin position="907"/>
        <end position="1032"/>
    </location>
</feature>
<keyword evidence="2 10" id="KW-0812">Transmembrane</keyword>
<dbReference type="InterPro" id="IPR050174">
    <property type="entry name" value="Protocadherin/Cadherin-CA"/>
</dbReference>
<dbReference type="GO" id="GO:0005509">
    <property type="term" value="F:calcium ion binding"/>
    <property type="evidence" value="ECO:0007669"/>
    <property type="project" value="UniProtKB-UniRule"/>
</dbReference>
<feature type="domain" description="Cadherin" evidence="12">
    <location>
        <begin position="796"/>
        <end position="905"/>
    </location>
</feature>
<evidence type="ECO:0000256" key="4">
    <source>
        <dbReference type="ARBA" id="ARBA00022837"/>
    </source>
</evidence>
<evidence type="ECO:0000256" key="7">
    <source>
        <dbReference type="ARBA" id="ARBA00023136"/>
    </source>
</evidence>
<dbReference type="PANTHER" id="PTHR24028:SF328">
    <property type="entry name" value="CADHERIN-3"/>
    <property type="match status" value="1"/>
</dbReference>
<dbReference type="GeneTree" id="ENSGT00940000165849"/>
<evidence type="ECO:0000259" key="12">
    <source>
        <dbReference type="PROSITE" id="PS50268"/>
    </source>
</evidence>
<dbReference type="FunFam" id="2.60.40.60:FF:000168">
    <property type="entry name" value="Cadherin-related family member 2"/>
    <property type="match status" value="1"/>
</dbReference>
<name>A0A3Q2U6F5_FUNHE</name>
<reference evidence="13" key="2">
    <citation type="submission" date="2025-09" db="UniProtKB">
        <authorList>
            <consortium name="Ensembl"/>
        </authorList>
    </citation>
    <scope>IDENTIFICATION</scope>
</reference>
<evidence type="ECO:0000256" key="9">
    <source>
        <dbReference type="PROSITE-ProRule" id="PRU00043"/>
    </source>
</evidence>
<dbReference type="GO" id="GO:0007156">
    <property type="term" value="P:homophilic cell adhesion via plasma membrane adhesion molecules"/>
    <property type="evidence" value="ECO:0007669"/>
    <property type="project" value="InterPro"/>
</dbReference>
<keyword evidence="7 10" id="KW-0472">Membrane</keyword>
<feature type="domain" description="Cadherin" evidence="12">
    <location>
        <begin position="122"/>
        <end position="236"/>
    </location>
</feature>
<feature type="transmembrane region" description="Helical" evidence="10">
    <location>
        <begin position="1126"/>
        <end position="1148"/>
    </location>
</feature>
<feature type="domain" description="Cadherin" evidence="12">
    <location>
        <begin position="24"/>
        <end position="121"/>
    </location>
</feature>
<dbReference type="OrthoDB" id="6491773at2759"/>
<keyword evidence="3" id="KW-0677">Repeat</keyword>
<keyword evidence="14" id="KW-1185">Reference proteome</keyword>
<dbReference type="GO" id="GO:0009653">
    <property type="term" value="P:anatomical structure morphogenesis"/>
    <property type="evidence" value="ECO:0007669"/>
    <property type="project" value="UniProtKB-ARBA"/>
</dbReference>
<keyword evidence="5" id="KW-0130">Cell adhesion</keyword>
<dbReference type="Pfam" id="PF00028">
    <property type="entry name" value="Cadherin"/>
    <property type="match status" value="5"/>
</dbReference>
<dbReference type="GeneID" id="105930343"/>
<feature type="domain" description="Cadherin" evidence="12">
    <location>
        <begin position="357"/>
        <end position="465"/>
    </location>
</feature>
<dbReference type="FunFam" id="2.60.40.60:FF:000020">
    <property type="entry name" value="Dachsous cadherin-related 1b"/>
    <property type="match status" value="1"/>
</dbReference>
<organism evidence="13 14">
    <name type="scientific">Fundulus heteroclitus</name>
    <name type="common">Killifish</name>
    <name type="synonym">Mummichog</name>
    <dbReference type="NCBI Taxonomy" id="8078"/>
    <lineage>
        <taxon>Eukaryota</taxon>
        <taxon>Metazoa</taxon>
        <taxon>Chordata</taxon>
        <taxon>Craniata</taxon>
        <taxon>Vertebrata</taxon>
        <taxon>Euteleostomi</taxon>
        <taxon>Actinopterygii</taxon>
        <taxon>Neopterygii</taxon>
        <taxon>Teleostei</taxon>
        <taxon>Neoteleostei</taxon>
        <taxon>Acanthomorphata</taxon>
        <taxon>Ovalentaria</taxon>
        <taxon>Atherinomorphae</taxon>
        <taxon>Cyprinodontiformes</taxon>
        <taxon>Fundulidae</taxon>
        <taxon>Fundulus</taxon>
    </lineage>
</organism>
<dbReference type="SMART" id="SM00112">
    <property type="entry name" value="CA"/>
    <property type="match status" value="9"/>
</dbReference>
<protein>
    <recommendedName>
        <fullName evidence="12">Cadherin domain-containing protein</fullName>
    </recommendedName>
</protein>
<dbReference type="SUPFAM" id="SSF49313">
    <property type="entry name" value="Cadherin-like"/>
    <property type="match status" value="9"/>
</dbReference>
<evidence type="ECO:0000256" key="6">
    <source>
        <dbReference type="ARBA" id="ARBA00022989"/>
    </source>
</evidence>
<sequence length="1285" mass="139241">MGGLTGWLLLLCLVTAGKANFSPTITKFVFEVCEDVPIDSHAFTIEATDPDGDTLTYALSGASAAFFNVNPNTGVVTVKAALDRESGVTMSVGVTVGDGFNLTPGTLTIILNDANDNSPVFQNPAFDVSVQENTAVGTSLFKFTATDADEGDAGAVRYSITEAVPAQGAEMFEIDVINGELKLKGKLNYVQHSFYRLKVTAKDLGGSCGSGAHVVQSSDVFSFITVVDVPDLDPVFISAPYIGSVEENSPVDKSVLTVTAIDQDRGINDKILYSIQDSTADGLFKISQDDGIISVSSGIDREVTGDTVTLTVKATESKMNVNGQPATATATVQINIIDVNDNPPQFYKCDMPSSCVIATQFTGEVFEHSLGAISINMTVKDPDRFVKTKLSLEGPDKDVFSVSPSVAGAESVVQLLVSQPENLDFEKKQQMILQMIAVDEDKTTFQATATVTIIIKDTNDNSPTFPQDTYKLNVSEHSPVGTEVALVTAEDPDTMDAGKLTYSLLPQSILEYFDVDSSTGKVYVKNEDLLDRELRSLFSATLQARDTDGNPGTTVLEITLTDINDQAPIINRAIYREFVDEGSQIAFPIEATDGDEAGTVNSEIVFSIKESAHSHNFSIDAKTGMLKNSGELDREVLDPKLNGRIELTVFATDKGTPPLNSSVEVVITVGDINDNTPKFKAESYNFSIKEGEKGASVGFVHAKDLDQTTEYNRISFSIIDGSFGSFIVRSTADEEGYRGNIMVDPDIELDYESARKKFMLRLEAADLEQEKASVMVEVHVLDVNDERPEFGPISGISVKENTTIIEPVGKFIALDKDTNHSLVYELESVKCSCNGTEKPCSWFTLDPNGDVRVNQSETVDYEECDKAVMEVQVVDLYTEKGESNSIEPGKMVINIEDINDNAPQFIYSDSVLVVVSESASKGTSVAGVKASDRDSGLNRQINFKVTAVQFENMATNTTTDMRIPFEAVTTQQGDDYVGIIQTTEALDLTLKGKYLVTATATDSGGLSSSTVLEIFTIDETFRTDLQFRTPELEVQNSLPEITRALTTATSAAVEVVDIKPVSRASKNAVQTVMRAYFIYRNGTALTRPEVEKKLSNPIHFVVLDELGLINIGSPPVVETESDPVKYVLLGMVAGLVIVLAVLTTSLLCTRRNFRRKLKAANAMKSTTMLNSDNQKGGAVVPGTNKYTMEGANPVLNLNIDTTIALDLDSNEETSDSDKVSLNSLDLEYGKDDDKKGILWDNEADEPPVYNEPLEAALAQLGQNKKNSKTNTMVGVNNPMFDTTDL</sequence>
<evidence type="ECO:0000256" key="5">
    <source>
        <dbReference type="ARBA" id="ARBA00022889"/>
    </source>
</evidence>
<keyword evidence="8" id="KW-0325">Glycoprotein</keyword>
<dbReference type="PANTHER" id="PTHR24028">
    <property type="entry name" value="CADHERIN-87A"/>
    <property type="match status" value="1"/>
</dbReference>
<evidence type="ECO:0000256" key="1">
    <source>
        <dbReference type="ARBA" id="ARBA00004167"/>
    </source>
</evidence>
<dbReference type="InterPro" id="IPR002126">
    <property type="entry name" value="Cadherin-like_dom"/>
</dbReference>
<evidence type="ECO:0000313" key="14">
    <source>
        <dbReference type="Proteomes" id="UP000265000"/>
    </source>
</evidence>
<dbReference type="Ensembl" id="ENSFHET00000005151.1">
    <property type="protein sequence ID" value="ENSFHEP00000025465.1"/>
    <property type="gene ID" value="ENSFHEG00000007698.1"/>
</dbReference>
<keyword evidence="6 10" id="KW-1133">Transmembrane helix</keyword>
<dbReference type="Gene3D" id="2.60.40.60">
    <property type="entry name" value="Cadherins"/>
    <property type="match status" value="9"/>
</dbReference>
<dbReference type="FunFam" id="2.60.40.60:FF:000002">
    <property type="entry name" value="Protocadherin alpha 2"/>
    <property type="match status" value="1"/>
</dbReference>
<dbReference type="CDD" id="cd11304">
    <property type="entry name" value="Cadherin_repeat"/>
    <property type="match status" value="8"/>
</dbReference>
<dbReference type="PROSITE" id="PS00232">
    <property type="entry name" value="CADHERIN_1"/>
    <property type="match status" value="5"/>
</dbReference>
<dbReference type="PROSITE" id="PS50268">
    <property type="entry name" value="CADHERIN_2"/>
    <property type="match status" value="9"/>
</dbReference>
<evidence type="ECO:0000256" key="8">
    <source>
        <dbReference type="ARBA" id="ARBA00023180"/>
    </source>
</evidence>
<feature type="domain" description="Cadherin" evidence="12">
    <location>
        <begin position="571"/>
        <end position="679"/>
    </location>
</feature>
<dbReference type="PRINTS" id="PR00205">
    <property type="entry name" value="CADHERIN"/>
</dbReference>
<reference evidence="13" key="1">
    <citation type="submission" date="2025-08" db="UniProtKB">
        <authorList>
            <consortium name="Ensembl"/>
        </authorList>
    </citation>
    <scope>IDENTIFICATION</scope>
</reference>
<evidence type="ECO:0000256" key="10">
    <source>
        <dbReference type="SAM" id="Phobius"/>
    </source>
</evidence>
<comment type="subcellular location">
    <subcellularLocation>
        <location evidence="1">Membrane</location>
        <topology evidence="1">Single-pass membrane protein</topology>
    </subcellularLocation>
</comment>
<feature type="domain" description="Cadherin" evidence="12">
    <location>
        <begin position="680"/>
        <end position="790"/>
    </location>
</feature>
<dbReference type="InterPro" id="IPR020894">
    <property type="entry name" value="Cadherin_CS"/>
</dbReference>
<dbReference type="InterPro" id="IPR015919">
    <property type="entry name" value="Cadherin-like_sf"/>
</dbReference>
<feature type="chain" id="PRO_5018644561" description="Cadherin domain-containing protein" evidence="11">
    <location>
        <begin position="20"/>
        <end position="1285"/>
    </location>
</feature>
<feature type="signal peptide" evidence="11">
    <location>
        <begin position="1"/>
        <end position="19"/>
    </location>
</feature>
<accession>A0A3Q2U6F5</accession>